<keyword evidence="3" id="KW-1185">Reference proteome</keyword>
<proteinExistence type="predicted"/>
<reference evidence="2 3" key="1">
    <citation type="journal article" date="2017" name="Gigascience">
        <title>Draft genome of the honey bee ectoparasitic mite, Tropilaelaps mercedesae, is shaped by the parasitic life history.</title>
        <authorList>
            <person name="Dong X."/>
            <person name="Armstrong S.D."/>
            <person name="Xia D."/>
            <person name="Makepeace B.L."/>
            <person name="Darby A.C."/>
            <person name="Kadowaki T."/>
        </authorList>
    </citation>
    <scope>NUCLEOTIDE SEQUENCE [LARGE SCALE GENOMIC DNA]</scope>
    <source>
        <strain evidence="2">Wuxi-XJTLU</strain>
    </source>
</reference>
<dbReference type="InterPro" id="IPR050540">
    <property type="entry name" value="F-actin_Monoox_Mical"/>
</dbReference>
<feature type="domain" description="C2 NT-type" evidence="1">
    <location>
        <begin position="35"/>
        <end position="142"/>
    </location>
</feature>
<evidence type="ECO:0000313" key="3">
    <source>
        <dbReference type="Proteomes" id="UP000192247"/>
    </source>
</evidence>
<gene>
    <name evidence="2" type="ORF">BIW11_05156</name>
</gene>
<organism evidence="2 3">
    <name type="scientific">Tropilaelaps mercedesae</name>
    <dbReference type="NCBI Taxonomy" id="418985"/>
    <lineage>
        <taxon>Eukaryota</taxon>
        <taxon>Metazoa</taxon>
        <taxon>Ecdysozoa</taxon>
        <taxon>Arthropoda</taxon>
        <taxon>Chelicerata</taxon>
        <taxon>Arachnida</taxon>
        <taxon>Acari</taxon>
        <taxon>Parasitiformes</taxon>
        <taxon>Mesostigmata</taxon>
        <taxon>Gamasina</taxon>
        <taxon>Dermanyssoidea</taxon>
        <taxon>Laelapidae</taxon>
        <taxon>Tropilaelaps</taxon>
    </lineage>
</organism>
<dbReference type="InParanoid" id="A0A1V9Y3I4"/>
<comment type="caution">
    <text evidence="2">The sequence shown here is derived from an EMBL/GenBank/DDBJ whole genome shotgun (WGS) entry which is preliminary data.</text>
</comment>
<dbReference type="OrthoDB" id="5972258at2759"/>
<dbReference type="STRING" id="418985.A0A1V9Y3I4"/>
<evidence type="ECO:0000313" key="2">
    <source>
        <dbReference type="EMBL" id="OQR80299.1"/>
    </source>
</evidence>
<dbReference type="Proteomes" id="UP000192247">
    <property type="component" value="Unassembled WGS sequence"/>
</dbReference>
<name>A0A1V9Y3I4_9ACAR</name>
<protein>
    <recommendedName>
        <fullName evidence="1">C2 NT-type domain-containing protein</fullName>
    </recommendedName>
</protein>
<dbReference type="PANTHER" id="PTHR23167:SF46">
    <property type="entry name" value="EPS15 HOMOLOGY DOMAIN CONTAINING PROTEIN-BINDING PROTEIN 1, ISOFORM F"/>
    <property type="match status" value="1"/>
</dbReference>
<dbReference type="AlphaFoldDB" id="A0A1V9Y3I4"/>
<dbReference type="PANTHER" id="PTHR23167">
    <property type="entry name" value="CALPONIN HOMOLOGY DOMAIN-CONTAINING PROTEIN DDB_G0272472-RELATED"/>
    <property type="match status" value="1"/>
</dbReference>
<evidence type="ECO:0000259" key="1">
    <source>
        <dbReference type="PROSITE" id="PS51840"/>
    </source>
</evidence>
<dbReference type="Pfam" id="PF10358">
    <property type="entry name" value="NT-C2"/>
    <property type="match status" value="1"/>
</dbReference>
<accession>A0A1V9Y3I4</accession>
<dbReference type="EMBL" id="MNPL01000134">
    <property type="protein sequence ID" value="OQR80299.1"/>
    <property type="molecule type" value="Genomic_DNA"/>
</dbReference>
<dbReference type="PROSITE" id="PS51840">
    <property type="entry name" value="C2_NT"/>
    <property type="match status" value="1"/>
</dbReference>
<sequence length="142" mass="16797">MDCSSFPSQCEVIWKIKQLTSCCCSASMSSVWKRLQRVNKRAARFHFVCVCRELQVIATKKWNPNRLSVVFTRRGRRYATTPLPWINSIKEPYRGTVLWDIPENIETTVTLFKDPRTNEYEDKEWHLVIEDVTERTGKRKQV</sequence>
<dbReference type="InterPro" id="IPR019448">
    <property type="entry name" value="NT-C2"/>
</dbReference>